<reference evidence="3 4" key="1">
    <citation type="submission" date="2015-08" db="EMBL/GenBank/DDBJ databases">
        <authorList>
            <person name="Babu N.S."/>
            <person name="Beckwith C.J."/>
            <person name="Beseler K.G."/>
            <person name="Brison A."/>
            <person name="Carone J.V."/>
            <person name="Caskin T.P."/>
            <person name="Diamond M."/>
            <person name="Durham M.E."/>
            <person name="Foxe J.M."/>
            <person name="Go M."/>
            <person name="Henderson B.A."/>
            <person name="Jones I.B."/>
            <person name="McGettigan J.A."/>
            <person name="Micheletti S.J."/>
            <person name="Nasrallah M.E."/>
            <person name="Ortiz D."/>
            <person name="Piller C.R."/>
            <person name="Privatt S.R."/>
            <person name="Schneider S.L."/>
            <person name="Sharp S."/>
            <person name="Smith T.C."/>
            <person name="Stanton J.D."/>
            <person name="Ullery H.E."/>
            <person name="Wilson R.J."/>
            <person name="Serrano M.G."/>
            <person name="Buck G."/>
            <person name="Lee V."/>
            <person name="Wang Y."/>
            <person name="Carvalho R."/>
            <person name="Voegtly L."/>
            <person name="Shi R."/>
            <person name="Duckworth R."/>
            <person name="Johnson A."/>
            <person name="Loviza R."/>
            <person name="Walstead R."/>
            <person name="Shah Z."/>
            <person name="Kiflezghi M."/>
            <person name="Wade K."/>
            <person name="Ball S.L."/>
            <person name="Bradley K.W."/>
            <person name="Asai D.J."/>
            <person name="Bowman C.A."/>
            <person name="Russell D.A."/>
            <person name="Pope W.H."/>
            <person name="Jacobs-Sera D."/>
            <person name="Hendrix R.W."/>
            <person name="Hatfull G.F."/>
        </authorList>
    </citation>
    <scope>NUCLEOTIDE SEQUENCE [LARGE SCALE GENOMIC DNA]</scope>
    <source>
        <strain evidence="3 4">DSM 27648</strain>
    </source>
</reference>
<name>A0A0K1Q0H0_9BACT</name>
<dbReference type="InterPro" id="IPR002035">
    <property type="entry name" value="VWF_A"/>
</dbReference>
<dbReference type="PANTHER" id="PTHR10579">
    <property type="entry name" value="CALCIUM-ACTIVATED CHLORIDE CHANNEL REGULATOR"/>
    <property type="match status" value="1"/>
</dbReference>
<accession>A0A0K1Q0H0</accession>
<protein>
    <submittedName>
        <fullName evidence="3">von Willebrand factor type A domain protein</fullName>
    </submittedName>
</protein>
<keyword evidence="1" id="KW-0732">Signal</keyword>
<dbReference type="Pfam" id="PF00092">
    <property type="entry name" value="VWA"/>
    <property type="match status" value="1"/>
</dbReference>
<evidence type="ECO:0000313" key="3">
    <source>
        <dbReference type="EMBL" id="AKU99232.1"/>
    </source>
</evidence>
<dbReference type="Gene3D" id="3.40.50.410">
    <property type="entry name" value="von Willebrand factor, type A domain"/>
    <property type="match status" value="1"/>
</dbReference>
<dbReference type="SMART" id="SM00327">
    <property type="entry name" value="VWA"/>
    <property type="match status" value="1"/>
</dbReference>
<dbReference type="Proteomes" id="UP000064967">
    <property type="component" value="Chromosome"/>
</dbReference>
<feature type="chain" id="PRO_5005466680" evidence="1">
    <location>
        <begin position="25"/>
        <end position="546"/>
    </location>
</feature>
<dbReference type="InterPro" id="IPR051266">
    <property type="entry name" value="CLCR"/>
</dbReference>
<dbReference type="AlphaFoldDB" id="A0A0K1Q0H0"/>
<feature type="signal peptide" evidence="1">
    <location>
        <begin position="1"/>
        <end position="24"/>
    </location>
</feature>
<dbReference type="PANTHER" id="PTHR10579:SF43">
    <property type="entry name" value="ZINC FINGER (C3HC4-TYPE RING FINGER) FAMILY PROTEIN"/>
    <property type="match status" value="1"/>
</dbReference>
<evidence type="ECO:0000313" key="4">
    <source>
        <dbReference type="Proteomes" id="UP000064967"/>
    </source>
</evidence>
<dbReference type="PROSITE" id="PS51257">
    <property type="entry name" value="PROKAR_LIPOPROTEIN"/>
    <property type="match status" value="1"/>
</dbReference>
<dbReference type="OrthoDB" id="9805121at2"/>
<organism evidence="3 4">
    <name type="scientific">Labilithrix luteola</name>
    <dbReference type="NCBI Taxonomy" id="1391654"/>
    <lineage>
        <taxon>Bacteria</taxon>
        <taxon>Pseudomonadati</taxon>
        <taxon>Myxococcota</taxon>
        <taxon>Polyangia</taxon>
        <taxon>Polyangiales</taxon>
        <taxon>Labilitrichaceae</taxon>
        <taxon>Labilithrix</taxon>
    </lineage>
</organism>
<dbReference type="PROSITE" id="PS50234">
    <property type="entry name" value="VWFA"/>
    <property type="match status" value="1"/>
</dbReference>
<keyword evidence="4" id="KW-1185">Reference proteome</keyword>
<dbReference type="EMBL" id="CP012333">
    <property type="protein sequence ID" value="AKU99232.1"/>
    <property type="molecule type" value="Genomic_DNA"/>
</dbReference>
<dbReference type="RefSeq" id="WP_146650591.1">
    <property type="nucleotide sequence ID" value="NZ_CP012333.1"/>
</dbReference>
<gene>
    <name evidence="3" type="ORF">AKJ09_05896</name>
</gene>
<dbReference type="PATRIC" id="fig|1391654.3.peg.5983"/>
<evidence type="ECO:0000259" key="2">
    <source>
        <dbReference type="PROSITE" id="PS50234"/>
    </source>
</evidence>
<dbReference type="SUPFAM" id="SSF53300">
    <property type="entry name" value="vWA-like"/>
    <property type="match status" value="1"/>
</dbReference>
<proteinExistence type="predicted"/>
<dbReference type="InterPro" id="IPR022156">
    <property type="entry name" value="Uncharacterised_YfbK_N"/>
</dbReference>
<sequence length="546" mass="58583">MRLTRSVFSCGLAVPFVLSLVACGGGHYGTVAANAPGGRSYALASPSQAFAGAPMAYPQQAGQVGVAEAAPDPLGTERTEHFKDYGVNPMVEAKKDRLSTFSIDVDTASYSFARRTLMREGRLPPFEGVRAEEFLNSFDYGYAEPTAPSKTPFAVDFAAAPSPLARGHHLIRVGVQAKHVTPAERSPVHLVYLVDVSGSMSAPDRLPLAQKSLKRLTETLKPGDTVALVTYAGSTRIVLEPTGIASKERILSAIDSLSSGGSTSMGSGIQLAYDLASKTLVKGHVNRVVVLSDGDANVGSTSHEEILRTIAQYKDKGITLSTVGFGSGNYKDVMMEQLADKGDGNYSYIDGEDEAKKVFVDQVDGLLQVVARDVKIQVEFDPNVVLRYRLMGYENRDIADKDFRNDKVDAGEVGAGHSVTALYDVELAPRATSSPLTVRLRAKPAKNAANGGSDVAVESAFTMSPKSVFRTFDDAPENFRFAVAVSSFAEKLRKAPQASDWRYDDIERLAQSSAGQRTERAELVQMIRKAKALSGDPSRTNVAVAK</sequence>
<dbReference type="InterPro" id="IPR036465">
    <property type="entry name" value="vWFA_dom_sf"/>
</dbReference>
<dbReference type="InterPro" id="IPR021908">
    <property type="entry name" value="YfbK_C"/>
</dbReference>
<evidence type="ECO:0000256" key="1">
    <source>
        <dbReference type="SAM" id="SignalP"/>
    </source>
</evidence>
<dbReference type="Pfam" id="PF12450">
    <property type="entry name" value="vWF_A"/>
    <property type="match status" value="1"/>
</dbReference>
<dbReference type="KEGG" id="llu:AKJ09_05896"/>
<feature type="domain" description="VWFA" evidence="2">
    <location>
        <begin position="189"/>
        <end position="370"/>
    </location>
</feature>
<dbReference type="Pfam" id="PF12034">
    <property type="entry name" value="YfbK_C"/>
    <property type="match status" value="1"/>
</dbReference>